<dbReference type="GeneID" id="300072808"/>
<organism evidence="1 2">
    <name type="scientific">Comamonas jiangduensis</name>
    <dbReference type="NCBI Taxonomy" id="1194168"/>
    <lineage>
        <taxon>Bacteria</taxon>
        <taxon>Pseudomonadati</taxon>
        <taxon>Pseudomonadota</taxon>
        <taxon>Betaproteobacteria</taxon>
        <taxon>Burkholderiales</taxon>
        <taxon>Comamonadaceae</taxon>
        <taxon>Comamonas</taxon>
    </lineage>
</organism>
<evidence type="ECO:0000313" key="2">
    <source>
        <dbReference type="Proteomes" id="UP001567350"/>
    </source>
</evidence>
<keyword evidence="2" id="KW-1185">Reference proteome</keyword>
<dbReference type="RefSeq" id="WP_174862576.1">
    <property type="nucleotide sequence ID" value="NZ_JARXOV010000023.1"/>
</dbReference>
<comment type="caution">
    <text evidence="1">The sequence shown here is derived from an EMBL/GenBank/DDBJ whole genome shotgun (WGS) entry which is preliminary data.</text>
</comment>
<dbReference type="EMBL" id="JBGJLR010000019">
    <property type="protein sequence ID" value="MEZ2740676.1"/>
    <property type="molecule type" value="Genomic_DNA"/>
</dbReference>
<protein>
    <submittedName>
        <fullName evidence="1">Uncharacterized protein</fullName>
    </submittedName>
</protein>
<evidence type="ECO:0000313" key="1">
    <source>
        <dbReference type="EMBL" id="MEZ2740676.1"/>
    </source>
</evidence>
<dbReference type="Proteomes" id="UP001567350">
    <property type="component" value="Unassembled WGS sequence"/>
</dbReference>
<proteinExistence type="predicted"/>
<reference evidence="1 2" key="1">
    <citation type="submission" date="2024-08" db="EMBL/GenBank/DDBJ databases">
        <authorList>
            <person name="Feng Z."/>
            <person name="Ronholm J."/>
        </authorList>
    </citation>
    <scope>NUCLEOTIDE SEQUENCE [LARGE SCALE GENOMIC DNA]</scope>
    <source>
        <strain evidence="1 2">4-AB0-8</strain>
    </source>
</reference>
<sequence length="87" mass="9606">MHLLHCPLPLPHIETARTSASNQNTFCDVSLRTVTCKTCTGNVRLMRRSKDKDSNRFALSGKLADVCAALDALAAQEVRNTWRVAAH</sequence>
<name>A0ABV4IFQ5_9BURK</name>
<accession>A0ABV4IFQ5</accession>
<gene>
    <name evidence="1" type="ORF">ACBP88_14695</name>
</gene>